<evidence type="ECO:0000313" key="1">
    <source>
        <dbReference type="EMBL" id="MFC4639227.1"/>
    </source>
</evidence>
<dbReference type="Proteomes" id="UP001595952">
    <property type="component" value="Unassembled WGS sequence"/>
</dbReference>
<proteinExistence type="predicted"/>
<keyword evidence="2" id="KW-1185">Reference proteome</keyword>
<evidence type="ECO:0000313" key="2">
    <source>
        <dbReference type="Proteomes" id="UP001595952"/>
    </source>
</evidence>
<accession>A0ABV9IA67</accession>
<sequence length="59" mass="6759">MPVVATLTCRWVPGTLDRVRITTPHHEEIWSIQDIARRFGRDAVNALYLHGKYIATQAL</sequence>
<reference evidence="2" key="1">
    <citation type="journal article" date="2019" name="Int. J. Syst. Evol. Microbiol.">
        <title>The Global Catalogue of Microorganisms (GCM) 10K type strain sequencing project: providing services to taxonomists for standard genome sequencing and annotation.</title>
        <authorList>
            <consortium name="The Broad Institute Genomics Platform"/>
            <consortium name="The Broad Institute Genome Sequencing Center for Infectious Disease"/>
            <person name="Wu L."/>
            <person name="Ma J."/>
        </authorList>
    </citation>
    <scope>NUCLEOTIDE SEQUENCE [LARGE SCALE GENOMIC DNA]</scope>
    <source>
        <strain evidence="2">CCUG 55995</strain>
    </source>
</reference>
<gene>
    <name evidence="1" type="ORF">ACFO0D_12870</name>
</gene>
<dbReference type="RefSeq" id="WP_380062227.1">
    <property type="nucleotide sequence ID" value="NZ_JBHSEI010000009.1"/>
</dbReference>
<name>A0ABV9IA67_9DEIO</name>
<protein>
    <submittedName>
        <fullName evidence="1">Uncharacterized protein</fullName>
    </submittedName>
</protein>
<comment type="caution">
    <text evidence="1">The sequence shown here is derived from an EMBL/GenBank/DDBJ whole genome shotgun (WGS) entry which is preliminary data.</text>
</comment>
<dbReference type="EMBL" id="JBHSEI010000009">
    <property type="protein sequence ID" value="MFC4639227.1"/>
    <property type="molecule type" value="Genomic_DNA"/>
</dbReference>
<organism evidence="1 2">
    <name type="scientific">Deinococcus hohokamensis</name>
    <dbReference type="NCBI Taxonomy" id="309883"/>
    <lineage>
        <taxon>Bacteria</taxon>
        <taxon>Thermotogati</taxon>
        <taxon>Deinococcota</taxon>
        <taxon>Deinococci</taxon>
        <taxon>Deinococcales</taxon>
        <taxon>Deinococcaceae</taxon>
        <taxon>Deinococcus</taxon>
    </lineage>
</organism>